<evidence type="ECO:0000259" key="2">
    <source>
        <dbReference type="Pfam" id="PF04892"/>
    </source>
</evidence>
<gene>
    <name evidence="3" type="ORF">STRIC_0262</name>
</gene>
<comment type="caution">
    <text evidence="3">The sequence shown here is derived from an EMBL/GenBank/DDBJ whole genome shotgun (WGS) entry which is preliminary data.</text>
</comment>
<reference evidence="3 4" key="1">
    <citation type="journal article" date="2014" name="Int. J. Syst. Evol. Microbiol.">
        <title>Phylogenomics and the dynamic genome evolution of the genus Streptococcus.</title>
        <authorList>
            <consortium name="The Broad Institute Genome Sequencing Platform"/>
            <person name="Richards V.P."/>
            <person name="Palmer S.R."/>
            <person name="Pavinski Bitar P.D."/>
            <person name="Qin X."/>
            <person name="Weinstock G.M."/>
            <person name="Highlander S.K."/>
            <person name="Town C.D."/>
            <person name="Burne R.A."/>
            <person name="Stanhope M.J."/>
        </authorList>
    </citation>
    <scope>NUCLEOTIDE SEQUENCE [LARGE SCALE GENOMIC DNA]</scope>
    <source>
        <strain evidence="3 4">707-05</strain>
    </source>
</reference>
<proteinExistence type="predicted"/>
<evidence type="ECO:0000313" key="4">
    <source>
        <dbReference type="Proteomes" id="UP000003330"/>
    </source>
</evidence>
<sequence>MSHLFFDETKEVKAPWRRLLQIGLILYLIVIIYLCFQPQPHLFKGIQTPNVFAVGRLKFLLVPFNTLWSLGDVSGGLAKSWVVAQNVMNIFLLYPALFIIHFLSSRWRSARKSLLLGFLMSLTIELTQLLLDQLIDANRVFELDDLLTNTLGALLAFYTYDFVIKRVKHD</sequence>
<keyword evidence="4" id="KW-1185">Reference proteome</keyword>
<dbReference type="InterPro" id="IPR053150">
    <property type="entry name" value="Teicoplanin_resist-assoc"/>
</dbReference>
<dbReference type="STRING" id="764299.STRIC_0262"/>
<keyword evidence="1" id="KW-1133">Transmembrane helix</keyword>
<accession>G5K0Y6</accession>
<dbReference type="PANTHER" id="PTHR36834:SF2">
    <property type="entry name" value="MEMBRANE PROTEIN"/>
    <property type="match status" value="1"/>
</dbReference>
<dbReference type="AlphaFoldDB" id="G5K0Y6"/>
<dbReference type="eggNOG" id="COG4767">
    <property type="taxonomic scope" value="Bacteria"/>
</dbReference>
<evidence type="ECO:0000313" key="3">
    <source>
        <dbReference type="EMBL" id="EHI70381.1"/>
    </source>
</evidence>
<feature type="domain" description="VanZ-like" evidence="2">
    <location>
        <begin position="25"/>
        <end position="161"/>
    </location>
</feature>
<feature type="transmembrane region" description="Helical" evidence="1">
    <location>
        <begin position="20"/>
        <end position="36"/>
    </location>
</feature>
<dbReference type="Pfam" id="PF04892">
    <property type="entry name" value="VanZ"/>
    <property type="match status" value="1"/>
</dbReference>
<feature type="transmembrane region" description="Helical" evidence="1">
    <location>
        <begin position="146"/>
        <end position="164"/>
    </location>
</feature>
<organism evidence="3 4">
    <name type="scientific">Streptococcus ictaluri 707-05</name>
    <dbReference type="NCBI Taxonomy" id="764299"/>
    <lineage>
        <taxon>Bacteria</taxon>
        <taxon>Bacillati</taxon>
        <taxon>Bacillota</taxon>
        <taxon>Bacilli</taxon>
        <taxon>Lactobacillales</taxon>
        <taxon>Streptococcaceae</taxon>
        <taxon>Streptococcus</taxon>
    </lineage>
</organism>
<dbReference type="OrthoDB" id="4822551at2"/>
<keyword evidence="1" id="KW-0812">Transmembrane</keyword>
<dbReference type="PANTHER" id="PTHR36834">
    <property type="entry name" value="MEMBRANE PROTEIN-RELATED"/>
    <property type="match status" value="1"/>
</dbReference>
<evidence type="ECO:0000256" key="1">
    <source>
        <dbReference type="SAM" id="Phobius"/>
    </source>
</evidence>
<keyword evidence="1" id="KW-0472">Membrane</keyword>
<protein>
    <submittedName>
        <fullName evidence="3">VanZ-like protein</fullName>
    </submittedName>
</protein>
<dbReference type="InterPro" id="IPR006976">
    <property type="entry name" value="VanZ-like"/>
</dbReference>
<dbReference type="RefSeq" id="WP_008087898.1">
    <property type="nucleotide sequence ID" value="NZ_AEUX02000004.1"/>
</dbReference>
<dbReference type="Proteomes" id="UP000003330">
    <property type="component" value="Unassembled WGS sequence"/>
</dbReference>
<feature type="transmembrane region" description="Helical" evidence="1">
    <location>
        <begin position="114"/>
        <end position="131"/>
    </location>
</feature>
<dbReference type="EMBL" id="AEUX02000004">
    <property type="protein sequence ID" value="EHI70381.1"/>
    <property type="molecule type" value="Genomic_DNA"/>
</dbReference>
<feature type="transmembrane region" description="Helical" evidence="1">
    <location>
        <begin position="82"/>
        <end position="102"/>
    </location>
</feature>
<name>G5K0Y6_9STRE</name>